<protein>
    <recommendedName>
        <fullName evidence="3">Aminoglycoside phosphotransferase domain-containing protein</fullName>
    </recommendedName>
</protein>
<feature type="transmembrane region" description="Helical" evidence="2">
    <location>
        <begin position="440"/>
        <end position="461"/>
    </location>
</feature>
<evidence type="ECO:0000256" key="2">
    <source>
        <dbReference type="SAM" id="Phobius"/>
    </source>
</evidence>
<dbReference type="SUPFAM" id="SSF56112">
    <property type="entry name" value="Protein kinase-like (PK-like)"/>
    <property type="match status" value="1"/>
</dbReference>
<keyword evidence="2" id="KW-0472">Membrane</keyword>
<keyword evidence="2" id="KW-1133">Transmembrane helix</keyword>
<evidence type="ECO:0000256" key="1">
    <source>
        <dbReference type="SAM" id="MobiDB-lite"/>
    </source>
</evidence>
<feature type="transmembrane region" description="Helical" evidence="2">
    <location>
        <begin position="410"/>
        <end position="428"/>
    </location>
</feature>
<organism evidence="4 5">
    <name type="scientific">Viridothelium virens</name>
    <name type="common">Speckled blister lichen</name>
    <name type="synonym">Trypethelium virens</name>
    <dbReference type="NCBI Taxonomy" id="1048519"/>
    <lineage>
        <taxon>Eukaryota</taxon>
        <taxon>Fungi</taxon>
        <taxon>Dikarya</taxon>
        <taxon>Ascomycota</taxon>
        <taxon>Pezizomycotina</taxon>
        <taxon>Dothideomycetes</taxon>
        <taxon>Dothideomycetes incertae sedis</taxon>
        <taxon>Trypetheliales</taxon>
        <taxon>Trypetheliaceae</taxon>
        <taxon>Viridothelium</taxon>
    </lineage>
</organism>
<feature type="region of interest" description="Disordered" evidence="1">
    <location>
        <begin position="240"/>
        <end position="263"/>
    </location>
</feature>
<gene>
    <name evidence="4" type="ORF">EV356DRAFT_514254</name>
</gene>
<feature type="transmembrane region" description="Helical" evidence="2">
    <location>
        <begin position="40"/>
        <end position="63"/>
    </location>
</feature>
<dbReference type="AlphaFoldDB" id="A0A6A6HC80"/>
<reference evidence="4" key="1">
    <citation type="journal article" date="2020" name="Stud. Mycol.">
        <title>101 Dothideomycetes genomes: a test case for predicting lifestyles and emergence of pathogens.</title>
        <authorList>
            <person name="Haridas S."/>
            <person name="Albert R."/>
            <person name="Binder M."/>
            <person name="Bloem J."/>
            <person name="Labutti K."/>
            <person name="Salamov A."/>
            <person name="Andreopoulos B."/>
            <person name="Baker S."/>
            <person name="Barry K."/>
            <person name="Bills G."/>
            <person name="Bluhm B."/>
            <person name="Cannon C."/>
            <person name="Castanera R."/>
            <person name="Culley D."/>
            <person name="Daum C."/>
            <person name="Ezra D."/>
            <person name="Gonzalez J."/>
            <person name="Henrissat B."/>
            <person name="Kuo A."/>
            <person name="Liang C."/>
            <person name="Lipzen A."/>
            <person name="Lutzoni F."/>
            <person name="Magnuson J."/>
            <person name="Mondo S."/>
            <person name="Nolan M."/>
            <person name="Ohm R."/>
            <person name="Pangilinan J."/>
            <person name="Park H.-J."/>
            <person name="Ramirez L."/>
            <person name="Alfaro M."/>
            <person name="Sun H."/>
            <person name="Tritt A."/>
            <person name="Yoshinaga Y."/>
            <person name="Zwiers L.-H."/>
            <person name="Turgeon B."/>
            <person name="Goodwin S."/>
            <person name="Spatafora J."/>
            <person name="Crous P."/>
            <person name="Grigoriev I."/>
        </authorList>
    </citation>
    <scope>NUCLEOTIDE SEQUENCE</scope>
    <source>
        <strain evidence="4">Tuck. ex Michener</strain>
    </source>
</reference>
<dbReference type="EMBL" id="ML991791">
    <property type="protein sequence ID" value="KAF2235438.1"/>
    <property type="molecule type" value="Genomic_DNA"/>
</dbReference>
<feature type="transmembrane region" description="Helical" evidence="2">
    <location>
        <begin position="275"/>
        <end position="297"/>
    </location>
</feature>
<dbReference type="InterPro" id="IPR002575">
    <property type="entry name" value="Aminoglycoside_PTrfase"/>
</dbReference>
<dbReference type="Pfam" id="PF01636">
    <property type="entry name" value="APH"/>
    <property type="match status" value="1"/>
</dbReference>
<dbReference type="PANTHER" id="PTHR21310">
    <property type="entry name" value="AMINOGLYCOSIDE PHOSPHOTRANSFERASE-RELATED-RELATED"/>
    <property type="match status" value="1"/>
</dbReference>
<evidence type="ECO:0000259" key="3">
    <source>
        <dbReference type="Pfam" id="PF01636"/>
    </source>
</evidence>
<accession>A0A6A6HC80</accession>
<dbReference type="OrthoDB" id="2688021at2759"/>
<dbReference type="Proteomes" id="UP000800092">
    <property type="component" value="Unassembled WGS sequence"/>
</dbReference>
<dbReference type="Gene3D" id="3.90.1200.10">
    <property type="match status" value="1"/>
</dbReference>
<feature type="domain" description="Aminoglycoside phosphotransferase" evidence="3">
    <location>
        <begin position="660"/>
        <end position="856"/>
    </location>
</feature>
<dbReference type="InterPro" id="IPR011009">
    <property type="entry name" value="Kinase-like_dom_sf"/>
</dbReference>
<sequence length="891" mass="97914">MSPRWDYSTVGADRSNVYELEKTTSAKLPPFDRALRTRNYCIFGIGVCWAATTTCVALGIWAFTAAQNLPTGTDPLPGTGSHSGQPSVSIGVVGQALVKLAVNICIMLVTDCLGCIHTASVRWALWREGRLDFNSNPRMLTGTKTGWSTHYFTNIAMAFFLMLLFAASSQLFLQPRTANNNYNGFVVNGVAFLALAVGIAGQALIATVALRGSSRLIPTWSSNPLNTALTCIHEGLDHHPGRSLVPVDRRRDPSTPQQPARKQANALRAVPHLRWSIAALWLIFAITFIWAIIIIIISRYGHIHSETINIQFFGSFAGSASQNSPVVPFYHAWGGDTVSDGKIVAGSISALFITLALQIPFTLSLHAAELVMHVYVDEQIWRKASTLSGLTYMQTPIGNIVGFFGTWQTLFLFILNPVTHWLFGVAVFETKGTMYMSWEGLLYLAIPLALLAVVVTCVAVQKPRGPQPAAYGHLQTLVDLVDCWVGPGEKMHWGDKGFDSLASARIAGTSNRRLEPITWNAVYLAECRVSHPRNVDRMGSPLPHGLPGTCIGSDDQQISLSMFKMIDRTFRIMRVSGLYKTDSNNPTQSKRANRSLEGCLPITGEDHIDLEQLERDDNEPFEWPASSIPNAENLTHALNLCAAVIGVDPSCGTATCYQSGCFIVKIPRQHSTSAASICRAEAIRTAWAAAHAIGPKVYATDCKSGAFAMECLKGNTLSTEMASQSLPQILDLLRKIHMASAQHWMCIYNPITVVEEYLESAKGMTAMPLEDIQLVETVLDDVRREIGQIHSHPDLLVPCHNDFHSHNIIVEHDGNHRHMAIDFENADLGDPMWDLAYFTVNLELEREPLALASAYSTTMEERRRLSAHCLMAIAHCATWSAIQGAPWVKAP</sequence>
<name>A0A6A6HC80_VIRVR</name>
<feature type="transmembrane region" description="Helical" evidence="2">
    <location>
        <begin position="343"/>
        <end position="363"/>
    </location>
</feature>
<evidence type="ECO:0000313" key="4">
    <source>
        <dbReference type="EMBL" id="KAF2235438.1"/>
    </source>
</evidence>
<feature type="transmembrane region" description="Helical" evidence="2">
    <location>
        <begin position="185"/>
        <end position="210"/>
    </location>
</feature>
<keyword evidence="2" id="KW-0812">Transmembrane</keyword>
<feature type="transmembrane region" description="Helical" evidence="2">
    <location>
        <begin position="151"/>
        <end position="173"/>
    </location>
</feature>
<evidence type="ECO:0000313" key="5">
    <source>
        <dbReference type="Proteomes" id="UP000800092"/>
    </source>
</evidence>
<keyword evidence="5" id="KW-1185">Reference proteome</keyword>
<dbReference type="InterPro" id="IPR051678">
    <property type="entry name" value="AGP_Transferase"/>
</dbReference>
<proteinExistence type="predicted"/>